<evidence type="ECO:0000313" key="2">
    <source>
        <dbReference type="EMBL" id="KAK7839830.1"/>
    </source>
</evidence>
<evidence type="ECO:0000313" key="3">
    <source>
        <dbReference type="Proteomes" id="UP000237347"/>
    </source>
</evidence>
<dbReference type="AlphaFoldDB" id="A0AAW0KLJ9"/>
<organism evidence="2 3">
    <name type="scientific">Quercus suber</name>
    <name type="common">Cork oak</name>
    <dbReference type="NCBI Taxonomy" id="58331"/>
    <lineage>
        <taxon>Eukaryota</taxon>
        <taxon>Viridiplantae</taxon>
        <taxon>Streptophyta</taxon>
        <taxon>Embryophyta</taxon>
        <taxon>Tracheophyta</taxon>
        <taxon>Spermatophyta</taxon>
        <taxon>Magnoliopsida</taxon>
        <taxon>eudicotyledons</taxon>
        <taxon>Gunneridae</taxon>
        <taxon>Pentapetalae</taxon>
        <taxon>rosids</taxon>
        <taxon>fabids</taxon>
        <taxon>Fagales</taxon>
        <taxon>Fagaceae</taxon>
        <taxon>Quercus</taxon>
    </lineage>
</organism>
<name>A0AAW0KLJ9_QUESU</name>
<feature type="compositionally biased region" description="Polar residues" evidence="1">
    <location>
        <begin position="170"/>
        <end position="180"/>
    </location>
</feature>
<reference evidence="2 3" key="1">
    <citation type="journal article" date="2018" name="Sci. Data">
        <title>The draft genome sequence of cork oak.</title>
        <authorList>
            <person name="Ramos A.M."/>
            <person name="Usie A."/>
            <person name="Barbosa P."/>
            <person name="Barros P.M."/>
            <person name="Capote T."/>
            <person name="Chaves I."/>
            <person name="Simoes F."/>
            <person name="Abreu I."/>
            <person name="Carrasquinho I."/>
            <person name="Faro C."/>
            <person name="Guimaraes J.B."/>
            <person name="Mendonca D."/>
            <person name="Nobrega F."/>
            <person name="Rodrigues L."/>
            <person name="Saibo N.J.M."/>
            <person name="Varela M.C."/>
            <person name="Egas C."/>
            <person name="Matos J."/>
            <person name="Miguel C.M."/>
            <person name="Oliveira M.M."/>
            <person name="Ricardo C.P."/>
            <person name="Goncalves S."/>
        </authorList>
    </citation>
    <scope>NUCLEOTIDE SEQUENCE [LARGE SCALE GENOMIC DNA]</scope>
    <source>
        <strain evidence="3">cv. HL8</strain>
    </source>
</reference>
<dbReference type="PANTHER" id="PTHR37745">
    <property type="entry name" value="EXPRESSED PROTEIN"/>
    <property type="match status" value="1"/>
</dbReference>
<accession>A0AAW0KLJ9</accession>
<gene>
    <name evidence="2" type="ORF">CFP56_017473</name>
</gene>
<evidence type="ECO:0000256" key="1">
    <source>
        <dbReference type="SAM" id="MobiDB-lite"/>
    </source>
</evidence>
<proteinExistence type="predicted"/>
<dbReference type="PANTHER" id="PTHR37745:SF1">
    <property type="entry name" value="EXPRESSED PROTEIN"/>
    <property type="match status" value="1"/>
</dbReference>
<dbReference type="EMBL" id="PKMF04000275">
    <property type="protein sequence ID" value="KAK7839830.1"/>
    <property type="molecule type" value="Genomic_DNA"/>
</dbReference>
<comment type="caution">
    <text evidence="2">The sequence shown here is derived from an EMBL/GenBank/DDBJ whole genome shotgun (WGS) entry which is preliminary data.</text>
</comment>
<protein>
    <submittedName>
        <fullName evidence="2">Uncharacterized protein</fullName>
    </submittedName>
</protein>
<feature type="region of interest" description="Disordered" evidence="1">
    <location>
        <begin position="160"/>
        <end position="181"/>
    </location>
</feature>
<dbReference type="Proteomes" id="UP000237347">
    <property type="component" value="Unassembled WGS sequence"/>
</dbReference>
<sequence>MGSTLAVRTLTDEVRKREPLLVFLVKTKARVGRIRGIQAKLNYTQGIVVPSDGRSGGLALLWKEGVDRFTWCNGRHGNQRTKLRLDRMVANVEWMRLEIKGWDVNLVRNTFLPHEADMVLGIPISPRLPEDSIVWAWTSNGLFSVKSAYKIVLFRSFSSSSSDSPKTHPDPNNQPNQTAQPKLHVISSKPHISSQFYTFNPKSHSLMIRCLLKHCLAMPTEIRVATPRAVLKSWRAVWKDRNEDTAYLTYAFDDKEKE</sequence>
<keyword evidence="3" id="KW-1185">Reference proteome</keyword>